<dbReference type="EMBL" id="UPXX01000029">
    <property type="protein sequence ID" value="VBB45567.1"/>
    <property type="molecule type" value="Genomic_DNA"/>
</dbReference>
<accession>A0A653ABX1</accession>
<dbReference type="SUPFAM" id="SSF54913">
    <property type="entry name" value="GlnB-like"/>
    <property type="match status" value="1"/>
</dbReference>
<dbReference type="AlphaFoldDB" id="A0A653ABX1"/>
<protein>
    <submittedName>
        <fullName evidence="2">Divalent-cation tolerance protein CutA (Modular protein)</fullName>
    </submittedName>
</protein>
<evidence type="ECO:0000313" key="2">
    <source>
        <dbReference type="EMBL" id="VBB45567.1"/>
    </source>
</evidence>
<dbReference type="PANTHER" id="PTHR23419:SF8">
    <property type="entry name" value="FI09726P"/>
    <property type="match status" value="1"/>
</dbReference>
<comment type="similarity">
    <text evidence="1">Belongs to the CutA family.</text>
</comment>
<dbReference type="Gene3D" id="3.30.70.120">
    <property type="match status" value="1"/>
</dbReference>
<name>A0A653ABX1_UNCDX</name>
<sequence>MTGWQQDRKADGGGIVDRNLIYMTADSLDEARRIGRHLVVERLVACVNIFEGMQSFYWWEGAVQEDREVVLVAKTRSDLVPRVLEAVKSMHSYECPCMVSIPIAGGYQPFLEWIDRETASGDERAPAV</sequence>
<organism evidence="2">
    <name type="scientific">Uncultured Desulfatiglans sp</name>
    <dbReference type="NCBI Taxonomy" id="1748965"/>
    <lineage>
        <taxon>Bacteria</taxon>
        <taxon>Pseudomonadati</taxon>
        <taxon>Thermodesulfobacteriota</taxon>
        <taxon>Desulfobacteria</taxon>
        <taxon>Desulfatiglandales</taxon>
        <taxon>Desulfatiglandaceae</taxon>
        <taxon>Desulfatiglans</taxon>
        <taxon>environmental samples</taxon>
    </lineage>
</organism>
<evidence type="ECO:0000256" key="1">
    <source>
        <dbReference type="ARBA" id="ARBA00010169"/>
    </source>
</evidence>
<dbReference type="InterPro" id="IPR015867">
    <property type="entry name" value="N-reg_PII/ATP_PRibTrfase_C"/>
</dbReference>
<dbReference type="InterPro" id="IPR011322">
    <property type="entry name" value="N-reg_PII-like_a/b"/>
</dbReference>
<dbReference type="GO" id="GO:0005507">
    <property type="term" value="F:copper ion binding"/>
    <property type="evidence" value="ECO:0007669"/>
    <property type="project" value="TreeGrafter"/>
</dbReference>
<dbReference type="Pfam" id="PF03091">
    <property type="entry name" value="CutA1"/>
    <property type="match status" value="1"/>
</dbReference>
<gene>
    <name evidence="2" type="ORF">TRIP_B350518</name>
</gene>
<dbReference type="InterPro" id="IPR004323">
    <property type="entry name" value="Ion_tolerance_CutA"/>
</dbReference>
<reference evidence="2" key="1">
    <citation type="submission" date="2018-07" db="EMBL/GenBank/DDBJ databases">
        <authorList>
            <consortium name="Genoscope - CEA"/>
            <person name="William W."/>
        </authorList>
    </citation>
    <scope>NUCLEOTIDE SEQUENCE</scope>
    <source>
        <strain evidence="2">IK1</strain>
    </source>
</reference>
<dbReference type="GO" id="GO:0010038">
    <property type="term" value="P:response to metal ion"/>
    <property type="evidence" value="ECO:0007669"/>
    <property type="project" value="InterPro"/>
</dbReference>
<proteinExistence type="inferred from homology"/>
<dbReference type="PANTHER" id="PTHR23419">
    <property type="entry name" value="DIVALENT CATION TOLERANCE CUTA-RELATED"/>
    <property type="match status" value="1"/>
</dbReference>